<keyword evidence="8" id="KW-0238">DNA-binding</keyword>
<dbReference type="EMBL" id="CAJJDP010000012">
    <property type="protein sequence ID" value="CAD8142230.1"/>
    <property type="molecule type" value="Genomic_DNA"/>
</dbReference>
<keyword evidence="7" id="KW-0274">FAD</keyword>
<accession>A0A8S1SQL3</accession>
<comment type="caution">
    <text evidence="14">The sequence shown here is derived from an EMBL/GenBank/DDBJ whole genome shotgun (WGS) entry which is preliminary data.</text>
</comment>
<feature type="domain" description="Photolyase/cryptochrome alpha/beta" evidence="13">
    <location>
        <begin position="18"/>
        <end position="145"/>
    </location>
</feature>
<organism evidence="14 15">
    <name type="scientific">Paramecium octaurelia</name>
    <dbReference type="NCBI Taxonomy" id="43137"/>
    <lineage>
        <taxon>Eukaryota</taxon>
        <taxon>Sar</taxon>
        <taxon>Alveolata</taxon>
        <taxon>Ciliophora</taxon>
        <taxon>Intramacronucleata</taxon>
        <taxon>Oligohymenophorea</taxon>
        <taxon>Peniculida</taxon>
        <taxon>Parameciidae</taxon>
        <taxon>Paramecium</taxon>
    </lineage>
</organism>
<dbReference type="InterPro" id="IPR052219">
    <property type="entry name" value="Photolyase_Class-2"/>
</dbReference>
<evidence type="ECO:0000256" key="9">
    <source>
        <dbReference type="ARBA" id="ARBA00023204"/>
    </source>
</evidence>
<evidence type="ECO:0000256" key="8">
    <source>
        <dbReference type="ARBA" id="ARBA00023125"/>
    </source>
</evidence>
<evidence type="ECO:0000259" key="13">
    <source>
        <dbReference type="PROSITE" id="PS51645"/>
    </source>
</evidence>
<keyword evidence="5" id="KW-0285">Flavoprotein</keyword>
<keyword evidence="15" id="KW-1185">Reference proteome</keyword>
<feature type="domain" description="Photolyase/cryptochrome alpha/beta" evidence="13">
    <location>
        <begin position="431"/>
        <end position="558"/>
    </location>
</feature>
<dbReference type="GO" id="GO:0000719">
    <property type="term" value="P:photoreactive repair"/>
    <property type="evidence" value="ECO:0007669"/>
    <property type="project" value="TreeGrafter"/>
</dbReference>
<dbReference type="InterPro" id="IPR032673">
    <property type="entry name" value="DNA_photolyase_2_CS"/>
</dbReference>
<keyword evidence="9" id="KW-0234">DNA repair</keyword>
<evidence type="ECO:0000256" key="5">
    <source>
        <dbReference type="ARBA" id="ARBA00022630"/>
    </source>
</evidence>
<proteinExistence type="inferred from homology"/>
<dbReference type="GO" id="GO:0003904">
    <property type="term" value="F:deoxyribodipyrimidine photo-lyase activity"/>
    <property type="evidence" value="ECO:0007669"/>
    <property type="project" value="UniProtKB-EC"/>
</dbReference>
<evidence type="ECO:0000256" key="4">
    <source>
        <dbReference type="ARBA" id="ARBA00014046"/>
    </source>
</evidence>
<keyword evidence="10" id="KW-0456">Lyase</keyword>
<dbReference type="PANTHER" id="PTHR10211">
    <property type="entry name" value="DEOXYRIBODIPYRIMIDINE PHOTOLYASE"/>
    <property type="match status" value="1"/>
</dbReference>
<dbReference type="FunFam" id="1.10.579.10:FF:000002">
    <property type="entry name" value="Deoxyribodipyrimidine photolyase"/>
    <property type="match status" value="2"/>
</dbReference>
<dbReference type="PROSITE" id="PS01083">
    <property type="entry name" value="DNA_PHOTOLYASES_2_1"/>
    <property type="match status" value="2"/>
</dbReference>
<evidence type="ECO:0000256" key="6">
    <source>
        <dbReference type="ARBA" id="ARBA00022763"/>
    </source>
</evidence>
<comment type="cofactor">
    <cofactor evidence="1">
        <name>FAD</name>
        <dbReference type="ChEBI" id="CHEBI:57692"/>
    </cofactor>
</comment>
<reference evidence="14" key="1">
    <citation type="submission" date="2021-01" db="EMBL/GenBank/DDBJ databases">
        <authorList>
            <consortium name="Genoscope - CEA"/>
            <person name="William W."/>
        </authorList>
    </citation>
    <scope>NUCLEOTIDE SEQUENCE</scope>
</reference>
<evidence type="ECO:0000256" key="7">
    <source>
        <dbReference type="ARBA" id="ARBA00022827"/>
    </source>
</evidence>
<dbReference type="PANTHER" id="PTHR10211:SF0">
    <property type="entry name" value="DEOXYRIBODIPYRIMIDINE PHOTO-LYASE"/>
    <property type="match status" value="1"/>
</dbReference>
<evidence type="ECO:0000256" key="3">
    <source>
        <dbReference type="ARBA" id="ARBA00013149"/>
    </source>
</evidence>
<gene>
    <name evidence="14" type="ORF">POCTA_138.1.T0130373</name>
</gene>
<evidence type="ECO:0000256" key="11">
    <source>
        <dbReference type="ARBA" id="ARBA00031671"/>
    </source>
</evidence>
<sequence>MKERIKYLNDKKVNVKGKYVAYWIQASQRTKYNHALELAIQKANQEQIPLFCFFGLTKYPAANQRPYHFMLEGLQQLKTSLADRKILFGVAKQSPDELAISIAQNAKLLIVDCGYLRIQKQWRKKVADTIDCQFIQVETDVLVPVEQASQKEEWAAKTIRPKIQSLTKYFAKELNEETLVKQMDKLPFQEYDISNISKVIDDLGVDKSVSIVQQFKGGEIEAQKRLEEFLNKKLKNYAKNRNDPSLNATSNLSPYLHFGMISPLHIYLEAMKFPPSESRESFLEELIVRRELSMNFCYYNDLYDKYEGLPDWAKNTLQEHAKDKRDYIYTLDQLEKAKTHDVYWNSAQLEAIHKGKISGYMRMYWGKKVIEWTESPQQAFEFLVYLNDKYHLDGRDANGYTGVAWCFGKHDRPWTERIKYLNDKKVNVKGKYVAYWIQASQRTKYNHALELAIQKANQEQIPLFCFFGLTKYPAANQRPYHFMLEGLQQLKTSLADRKILFGVAKQSPDELAISIAQNAKLLIVDCGYLRIQKQWRKKVADTIDCQFIQVETDVLVPVEQASQKEEWAAKTIRPKIQSLTKYFAKELNEETLVKQMDKLPFQEYDISNISKVIDDLGVDKSVSIVQQFKGGEIEAQKRLEEFLNKKLKNYAKNRNDPSLNATSNLSPYLHFGMISPLHIYLEAMKFPPSESRESFLEELIVRRELSMNFCYYNDLYDKYEGLPDWAKNTLQEHAKDKRDYIYTLDQLEKAKTHDVYWNSAQLEAIHKGKISGYMRMYWGKKVIEWTESPQQAFEFLVYLNDKYHLDGRDANGYTGVAWCFGKHDRPWTGRKIFGNIRYMIDSGLKRKFDTGQYVMNVNQLKKQSLK</sequence>
<dbReference type="PROSITE" id="PS51645">
    <property type="entry name" value="PHR_CRY_ALPHA_BETA"/>
    <property type="match status" value="2"/>
</dbReference>
<dbReference type="AlphaFoldDB" id="A0A8S1SQL3"/>
<evidence type="ECO:0000313" key="14">
    <source>
        <dbReference type="EMBL" id="CAD8142230.1"/>
    </source>
</evidence>
<evidence type="ECO:0000256" key="2">
    <source>
        <dbReference type="ARBA" id="ARBA00006409"/>
    </source>
</evidence>
<dbReference type="EC" id="4.1.99.3" evidence="3"/>
<protein>
    <recommendedName>
        <fullName evidence="4">Deoxyribodipyrimidine photo-lyase</fullName>
        <ecNumber evidence="3">4.1.99.3</ecNumber>
    </recommendedName>
    <alternativeName>
        <fullName evidence="11">DNA photolyase</fullName>
    </alternativeName>
</protein>
<comment type="similarity">
    <text evidence="2">Belongs to the DNA photolyase class-2 family.</text>
</comment>
<evidence type="ECO:0000256" key="1">
    <source>
        <dbReference type="ARBA" id="ARBA00001974"/>
    </source>
</evidence>
<dbReference type="Proteomes" id="UP000683925">
    <property type="component" value="Unassembled WGS sequence"/>
</dbReference>
<dbReference type="InterPro" id="IPR006050">
    <property type="entry name" value="DNA_photolyase_N"/>
</dbReference>
<keyword evidence="6" id="KW-0227">DNA damage</keyword>
<dbReference type="OrthoDB" id="496749at2759"/>
<comment type="catalytic activity">
    <reaction evidence="12">
        <text>cyclobutadipyrimidine (in DNA) = 2 pyrimidine residues (in DNA).</text>
        <dbReference type="EC" id="4.1.99.3"/>
    </reaction>
</comment>
<dbReference type="Pfam" id="PF00875">
    <property type="entry name" value="DNA_photolyase"/>
    <property type="match status" value="2"/>
</dbReference>
<evidence type="ECO:0000256" key="10">
    <source>
        <dbReference type="ARBA" id="ARBA00023239"/>
    </source>
</evidence>
<dbReference type="GO" id="GO:0003677">
    <property type="term" value="F:DNA binding"/>
    <property type="evidence" value="ECO:0007669"/>
    <property type="project" value="UniProtKB-KW"/>
</dbReference>
<evidence type="ECO:0000256" key="12">
    <source>
        <dbReference type="ARBA" id="ARBA00033999"/>
    </source>
</evidence>
<name>A0A8S1SQL3_PAROT</name>
<evidence type="ECO:0000313" key="15">
    <source>
        <dbReference type="Proteomes" id="UP000683925"/>
    </source>
</evidence>